<accession>A0AAE0MJR8</accession>
<evidence type="ECO:0000313" key="3">
    <source>
        <dbReference type="Proteomes" id="UP001286456"/>
    </source>
</evidence>
<dbReference type="EMBL" id="JAUEPO010000001">
    <property type="protein sequence ID" value="KAK3335161.1"/>
    <property type="molecule type" value="Genomic_DNA"/>
</dbReference>
<name>A0AAE0MJR8_9PEZI</name>
<keyword evidence="3" id="KW-1185">Reference proteome</keyword>
<sequence length="357" mass="38821">MASISTQTQQAEAKEKDLLDILAETDHAPSLLAQQKQLIADLQTELAASDKRVAEAAAHLASHEKSRSTSLLRRLVSRGRGGQKPGSEKALREEMDYLSALQTSSSEKQTNQTLTQQLFAAQTPVSHLESLAARHVQAQQALEALYDTTSSITDPRANDPAQSPSEKEEDAAKKLNAAAAAYNESQTAAAAEAKAVSLLRDALRSLVSTLNAMRDAAGTTSADLSTDLPGPRREDEPLIRAETQLGAARLAVARARTLSTLVPDMLAVDIEREQLMRDMYMDSTGLENKEAGKRRVGEAVGRVKSAADAVDRMVTEAVARCREMDELAQIRGRELREAREELQRARRATYKEKCTGC</sequence>
<comment type="caution">
    <text evidence="2">The sequence shown here is derived from an EMBL/GenBank/DDBJ whole genome shotgun (WGS) entry which is preliminary data.</text>
</comment>
<proteinExistence type="predicted"/>
<gene>
    <name evidence="2" type="ORF">B0T19DRAFT_1778</name>
</gene>
<dbReference type="Proteomes" id="UP001286456">
    <property type="component" value="Unassembled WGS sequence"/>
</dbReference>
<reference evidence="2" key="2">
    <citation type="submission" date="2023-06" db="EMBL/GenBank/DDBJ databases">
        <authorList>
            <consortium name="Lawrence Berkeley National Laboratory"/>
            <person name="Haridas S."/>
            <person name="Hensen N."/>
            <person name="Bonometti L."/>
            <person name="Westerberg I."/>
            <person name="Brannstrom I.O."/>
            <person name="Guillou S."/>
            <person name="Cros-Aarteil S."/>
            <person name="Calhoun S."/>
            <person name="Kuo A."/>
            <person name="Mondo S."/>
            <person name="Pangilinan J."/>
            <person name="Riley R."/>
            <person name="Labutti K."/>
            <person name="Andreopoulos B."/>
            <person name="Lipzen A."/>
            <person name="Chen C."/>
            <person name="Yanf M."/>
            <person name="Daum C."/>
            <person name="Ng V."/>
            <person name="Clum A."/>
            <person name="Steindorff A."/>
            <person name="Ohm R."/>
            <person name="Martin F."/>
            <person name="Silar P."/>
            <person name="Natvig D."/>
            <person name="Lalanne C."/>
            <person name="Gautier V."/>
            <person name="Ament-Velasquez S.L."/>
            <person name="Kruys A."/>
            <person name="Hutchinson M.I."/>
            <person name="Powell A.J."/>
            <person name="Barry K."/>
            <person name="Miller A.N."/>
            <person name="Grigoriev I.V."/>
            <person name="Debuchy R."/>
            <person name="Gladieux P."/>
            <person name="Thoren M.H."/>
            <person name="Johannesson H."/>
        </authorList>
    </citation>
    <scope>NUCLEOTIDE SEQUENCE</scope>
    <source>
        <strain evidence="2">SMH4131-1</strain>
    </source>
</reference>
<reference evidence="2" key="1">
    <citation type="journal article" date="2023" name="Mol. Phylogenet. Evol.">
        <title>Genome-scale phylogeny and comparative genomics of the fungal order Sordariales.</title>
        <authorList>
            <person name="Hensen N."/>
            <person name="Bonometti L."/>
            <person name="Westerberg I."/>
            <person name="Brannstrom I.O."/>
            <person name="Guillou S."/>
            <person name="Cros-Aarteil S."/>
            <person name="Calhoun S."/>
            <person name="Haridas S."/>
            <person name="Kuo A."/>
            <person name="Mondo S."/>
            <person name="Pangilinan J."/>
            <person name="Riley R."/>
            <person name="LaButti K."/>
            <person name="Andreopoulos B."/>
            <person name="Lipzen A."/>
            <person name="Chen C."/>
            <person name="Yan M."/>
            <person name="Daum C."/>
            <person name="Ng V."/>
            <person name="Clum A."/>
            <person name="Steindorff A."/>
            <person name="Ohm R.A."/>
            <person name="Martin F."/>
            <person name="Silar P."/>
            <person name="Natvig D.O."/>
            <person name="Lalanne C."/>
            <person name="Gautier V."/>
            <person name="Ament-Velasquez S.L."/>
            <person name="Kruys A."/>
            <person name="Hutchinson M.I."/>
            <person name="Powell A.J."/>
            <person name="Barry K."/>
            <person name="Miller A.N."/>
            <person name="Grigoriev I.V."/>
            <person name="Debuchy R."/>
            <person name="Gladieux P."/>
            <person name="Hiltunen Thoren M."/>
            <person name="Johannesson H."/>
        </authorList>
    </citation>
    <scope>NUCLEOTIDE SEQUENCE</scope>
    <source>
        <strain evidence="2">SMH4131-1</strain>
    </source>
</reference>
<evidence type="ECO:0000313" key="2">
    <source>
        <dbReference type="EMBL" id="KAK3335161.1"/>
    </source>
</evidence>
<protein>
    <submittedName>
        <fullName evidence="2">Uncharacterized protein</fullName>
    </submittedName>
</protein>
<evidence type="ECO:0000256" key="1">
    <source>
        <dbReference type="SAM" id="MobiDB-lite"/>
    </source>
</evidence>
<organism evidence="2 3">
    <name type="scientific">Cercophora scortea</name>
    <dbReference type="NCBI Taxonomy" id="314031"/>
    <lineage>
        <taxon>Eukaryota</taxon>
        <taxon>Fungi</taxon>
        <taxon>Dikarya</taxon>
        <taxon>Ascomycota</taxon>
        <taxon>Pezizomycotina</taxon>
        <taxon>Sordariomycetes</taxon>
        <taxon>Sordariomycetidae</taxon>
        <taxon>Sordariales</taxon>
        <taxon>Lasiosphaeriaceae</taxon>
        <taxon>Cercophora</taxon>
    </lineage>
</organism>
<dbReference type="AlphaFoldDB" id="A0AAE0MJR8"/>
<feature type="region of interest" description="Disordered" evidence="1">
    <location>
        <begin position="148"/>
        <end position="173"/>
    </location>
</feature>